<feature type="region of interest" description="Disordered" evidence="1">
    <location>
        <begin position="344"/>
        <end position="366"/>
    </location>
</feature>
<organism evidence="2 3">
    <name type="scientific">Nocardioides terrae</name>
    <dbReference type="NCBI Taxonomy" id="574651"/>
    <lineage>
        <taxon>Bacteria</taxon>
        <taxon>Bacillati</taxon>
        <taxon>Actinomycetota</taxon>
        <taxon>Actinomycetes</taxon>
        <taxon>Propionibacteriales</taxon>
        <taxon>Nocardioidaceae</taxon>
        <taxon>Nocardioides</taxon>
    </lineage>
</organism>
<dbReference type="InterPro" id="IPR027417">
    <property type="entry name" value="P-loop_NTPase"/>
</dbReference>
<dbReference type="SUPFAM" id="SSF52540">
    <property type="entry name" value="P-loop containing nucleoside triphosphate hydrolases"/>
    <property type="match status" value="1"/>
</dbReference>
<gene>
    <name evidence="2" type="ORF">SAMN04487968_11195</name>
</gene>
<keyword evidence="3" id="KW-1185">Reference proteome</keyword>
<reference evidence="2 3" key="1">
    <citation type="submission" date="2016-10" db="EMBL/GenBank/DDBJ databases">
        <authorList>
            <person name="de Groot N.N."/>
        </authorList>
    </citation>
    <scope>NUCLEOTIDE SEQUENCE [LARGE SCALE GENOMIC DNA]</scope>
    <source>
        <strain evidence="2 3">CGMCC 1.7056</strain>
    </source>
</reference>
<dbReference type="RefSeq" id="WP_091125222.1">
    <property type="nucleotide sequence ID" value="NZ_FOLB01000011.1"/>
</dbReference>
<dbReference type="Gene3D" id="3.40.50.300">
    <property type="entry name" value="P-loop containing nucleotide triphosphate hydrolases"/>
    <property type="match status" value="1"/>
</dbReference>
<evidence type="ECO:0000256" key="1">
    <source>
        <dbReference type="SAM" id="MobiDB-lite"/>
    </source>
</evidence>
<evidence type="ECO:0000313" key="2">
    <source>
        <dbReference type="EMBL" id="SFC78692.1"/>
    </source>
</evidence>
<dbReference type="Proteomes" id="UP000198832">
    <property type="component" value="Unassembled WGS sequence"/>
</dbReference>
<protein>
    <submittedName>
        <fullName evidence="2">Uncharacterized protein</fullName>
    </submittedName>
</protein>
<sequence>MTTPSTSLPRRKVLLHVGTRKSGTTYLQRTLIRSRGVLAERGVALAVTTQDDHAAVTPLLRRGVAGDAAALEQGVGHLVRRATAGDAAVRLVTMESLAELPGDVAGRIVDDIRAQGFDVEVVVTARHWGLTLPSEWQQDVKQRSTVRYADYVAAVRDRTPAARIFLARQDLPDVVRRWTGRLGPEQVHVIACPPSSRTEGSLVQLFCSVLDVDPEAMRTPTRSSNTSLSLPQAEMLRRVNVALGDRLTRGEGGYEEGVRTWLTGRALTRQASAPILLPAGFAAWCAEESQRQLAELDELGVGVIGRRGDLEASPDLPTGTDEPSQAEVAAVAVAAVADLCDLRRQERTKRPKRATGPTRDGAEPRRRWWERLIRR</sequence>
<dbReference type="STRING" id="574651.SAMN04487968_11195"/>
<dbReference type="OrthoDB" id="5144031at2"/>
<accession>A0A1I1M1R1</accession>
<evidence type="ECO:0000313" key="3">
    <source>
        <dbReference type="Proteomes" id="UP000198832"/>
    </source>
</evidence>
<dbReference type="EMBL" id="FOLB01000011">
    <property type="protein sequence ID" value="SFC78692.1"/>
    <property type="molecule type" value="Genomic_DNA"/>
</dbReference>
<proteinExistence type="predicted"/>
<dbReference type="AlphaFoldDB" id="A0A1I1M1R1"/>
<name>A0A1I1M1R1_9ACTN</name>